<dbReference type="Pfam" id="PF05103">
    <property type="entry name" value="DivIVA"/>
    <property type="match status" value="1"/>
</dbReference>
<dbReference type="EMBL" id="JACOOX010000003">
    <property type="protein sequence ID" value="MBC5662437.1"/>
    <property type="molecule type" value="Genomic_DNA"/>
</dbReference>
<feature type="compositionally biased region" description="Low complexity" evidence="2">
    <location>
        <begin position="174"/>
        <end position="191"/>
    </location>
</feature>
<evidence type="ECO:0000256" key="1">
    <source>
        <dbReference type="SAM" id="Coils"/>
    </source>
</evidence>
<reference evidence="3 4" key="1">
    <citation type="submission" date="2020-08" db="EMBL/GenBank/DDBJ databases">
        <title>Genome public.</title>
        <authorList>
            <person name="Liu C."/>
            <person name="Sun Q."/>
        </authorList>
    </citation>
    <scope>NUCLEOTIDE SEQUENCE [LARGE SCALE GENOMIC DNA]</scope>
    <source>
        <strain evidence="3 4">NSJ-10</strain>
    </source>
</reference>
<keyword evidence="4" id="KW-1185">Reference proteome</keyword>
<dbReference type="AlphaFoldDB" id="A0A8I0AP04"/>
<feature type="compositionally biased region" description="Polar residues" evidence="2">
    <location>
        <begin position="219"/>
        <end position="231"/>
    </location>
</feature>
<dbReference type="Proteomes" id="UP000615234">
    <property type="component" value="Unassembled WGS sequence"/>
</dbReference>
<evidence type="ECO:0000313" key="4">
    <source>
        <dbReference type="Proteomes" id="UP000615234"/>
    </source>
</evidence>
<gene>
    <name evidence="3" type="ORF">H8S09_05940</name>
</gene>
<evidence type="ECO:0000313" key="3">
    <source>
        <dbReference type="EMBL" id="MBC5662437.1"/>
    </source>
</evidence>
<dbReference type="PANTHER" id="PTHR35794">
    <property type="entry name" value="CELL DIVISION PROTEIN DIVIVA"/>
    <property type="match status" value="1"/>
</dbReference>
<feature type="region of interest" description="Disordered" evidence="2">
    <location>
        <begin position="174"/>
        <end position="248"/>
    </location>
</feature>
<evidence type="ECO:0000256" key="2">
    <source>
        <dbReference type="SAM" id="MobiDB-lite"/>
    </source>
</evidence>
<dbReference type="PANTHER" id="PTHR35794:SF2">
    <property type="entry name" value="CELL DIVISION PROTEIN DIVIVA"/>
    <property type="match status" value="1"/>
</dbReference>
<organism evidence="3 4">
    <name type="scientific">Coprococcus hominis</name>
    <name type="common">ex Liu et al. 2022</name>
    <dbReference type="NCBI Taxonomy" id="2763039"/>
    <lineage>
        <taxon>Bacteria</taxon>
        <taxon>Bacillati</taxon>
        <taxon>Bacillota</taxon>
        <taxon>Clostridia</taxon>
        <taxon>Lachnospirales</taxon>
        <taxon>Lachnospiraceae</taxon>
        <taxon>Coprococcus</taxon>
    </lineage>
</organism>
<comment type="caution">
    <text evidence="3">The sequence shown here is derived from an EMBL/GenBank/DDBJ whole genome shotgun (WGS) entry which is preliminary data.</text>
</comment>
<protein>
    <submittedName>
        <fullName evidence="3">DivIVA domain-containing protein</fullName>
    </submittedName>
</protein>
<keyword evidence="1" id="KW-0175">Coiled coil</keyword>
<sequence>MLTPVDLQQKKFQHGMGYTKKDVDSFFDIVVMSYTELYKSNAELTNQVKTLTDSLVHYRTTESKLQKSLMLAEKNAEEATKNANDKAKIIENDAKIKANNIVHQAREELDRIEDSIEGIKQQYRDYTMAFKNLMDSHLQFLATNPINEELGVDFDEIMKDAKYFNGNAAVYTPGSSGSENAGSSSFASFGGDPQGREESTLGGGGGSGMGDSTLGGSADSGNVASDSSVYTKNLGGGSFVDPFKFRNE</sequence>
<accession>A0A8I0AP04</accession>
<dbReference type="Gene3D" id="6.10.250.660">
    <property type="match status" value="1"/>
</dbReference>
<dbReference type="InterPro" id="IPR007793">
    <property type="entry name" value="DivIVA_fam"/>
</dbReference>
<feature type="coiled-coil region" evidence="1">
    <location>
        <begin position="62"/>
        <end position="129"/>
    </location>
</feature>
<dbReference type="RefSeq" id="WP_117784844.1">
    <property type="nucleotide sequence ID" value="NZ_JACOOX010000003.1"/>
</dbReference>
<name>A0A8I0AP04_9FIRM</name>
<proteinExistence type="predicted"/>